<protein>
    <submittedName>
        <fullName evidence="2">Uncharacterized protein</fullName>
    </submittedName>
</protein>
<evidence type="ECO:0000256" key="1">
    <source>
        <dbReference type="SAM" id="MobiDB-lite"/>
    </source>
</evidence>
<organism evidence="2 3">
    <name type="scientific">Methanofollis tationis</name>
    <dbReference type="NCBI Taxonomy" id="81417"/>
    <lineage>
        <taxon>Archaea</taxon>
        <taxon>Methanobacteriati</taxon>
        <taxon>Methanobacteriota</taxon>
        <taxon>Stenosarchaea group</taxon>
        <taxon>Methanomicrobia</taxon>
        <taxon>Methanomicrobiales</taxon>
        <taxon>Methanomicrobiaceae</taxon>
        <taxon>Methanofollis</taxon>
    </lineage>
</organism>
<accession>A0A7K4HQY3</accession>
<dbReference type="RefSeq" id="WP_176789229.1">
    <property type="nucleotide sequence ID" value="NZ_JABXWR010000001.1"/>
</dbReference>
<dbReference type="AlphaFoldDB" id="A0A7K4HQY3"/>
<proteinExistence type="predicted"/>
<sequence>MCRKRMETGPDDGVRGLDLPECLPACKAARFCTDRNAGFKQHRAPEIPGVKGQRSGEAVAPAP</sequence>
<name>A0A7K4HQY3_9EURY</name>
<evidence type="ECO:0000313" key="2">
    <source>
        <dbReference type="EMBL" id="NVO67666.1"/>
    </source>
</evidence>
<keyword evidence="3" id="KW-1185">Reference proteome</keyword>
<feature type="region of interest" description="Disordered" evidence="1">
    <location>
        <begin position="43"/>
        <end position="63"/>
    </location>
</feature>
<reference evidence="2 3" key="1">
    <citation type="submission" date="2020-06" db="EMBL/GenBank/DDBJ databases">
        <title>Methanofollis fontis sp. nov., a methanogen isolated from marine sediments near a cold seep at Four-Way Closure Ridge offshore southwestern Taiwan.</title>
        <authorList>
            <person name="Chen S.-C."/>
            <person name="Teng N.-H."/>
            <person name="Lin Y.-S."/>
            <person name="Lai M.-C."/>
            <person name="Chen H.-H."/>
            <person name="Wang C.-C."/>
        </authorList>
    </citation>
    <scope>NUCLEOTIDE SEQUENCE [LARGE SCALE GENOMIC DNA]</scope>
    <source>
        <strain evidence="2 3">DSM 2702</strain>
    </source>
</reference>
<comment type="caution">
    <text evidence="2">The sequence shown here is derived from an EMBL/GenBank/DDBJ whole genome shotgun (WGS) entry which is preliminary data.</text>
</comment>
<gene>
    <name evidence="2" type="ORF">HWN36_10170</name>
</gene>
<dbReference type="EMBL" id="JABXWR010000001">
    <property type="protein sequence ID" value="NVO67666.1"/>
    <property type="molecule type" value="Genomic_DNA"/>
</dbReference>
<dbReference type="Proteomes" id="UP000570823">
    <property type="component" value="Unassembled WGS sequence"/>
</dbReference>
<evidence type="ECO:0000313" key="3">
    <source>
        <dbReference type="Proteomes" id="UP000570823"/>
    </source>
</evidence>